<dbReference type="EMBL" id="CAJNNV010026607">
    <property type="protein sequence ID" value="CAE8618619.1"/>
    <property type="molecule type" value="Genomic_DNA"/>
</dbReference>
<feature type="compositionally biased region" description="Low complexity" evidence="7">
    <location>
        <begin position="2427"/>
        <end position="2443"/>
    </location>
</feature>
<evidence type="ECO:0000256" key="7">
    <source>
        <dbReference type="SAM" id="MobiDB-lite"/>
    </source>
</evidence>
<evidence type="ECO:0000313" key="11">
    <source>
        <dbReference type="Proteomes" id="UP000654075"/>
    </source>
</evidence>
<gene>
    <name evidence="10" type="ORF">PGLA1383_LOCUS36230</name>
</gene>
<dbReference type="EC" id="2.3.2.15" evidence="1"/>
<feature type="compositionally biased region" description="Basic and acidic residues" evidence="7">
    <location>
        <begin position="1350"/>
        <end position="1366"/>
    </location>
</feature>
<feature type="compositionally biased region" description="Basic and acidic residues" evidence="7">
    <location>
        <begin position="1143"/>
        <end position="1158"/>
    </location>
</feature>
<dbReference type="PROSITE" id="PS51443">
    <property type="entry name" value="PCS"/>
    <property type="match status" value="1"/>
</dbReference>
<dbReference type="PANTHER" id="PTHR33447">
    <property type="entry name" value="GLUTATHIONE GAMMA-GLUTAMYLCYSTEINYLTRANSFERASE"/>
    <property type="match status" value="1"/>
</dbReference>
<dbReference type="InterPro" id="IPR011992">
    <property type="entry name" value="EF-hand-dom_pair"/>
</dbReference>
<evidence type="ECO:0000259" key="9">
    <source>
        <dbReference type="PROSITE" id="PS51443"/>
    </source>
</evidence>
<feature type="compositionally biased region" description="Basic and acidic residues" evidence="7">
    <location>
        <begin position="1638"/>
        <end position="1648"/>
    </location>
</feature>
<evidence type="ECO:0000256" key="1">
    <source>
        <dbReference type="ARBA" id="ARBA00012468"/>
    </source>
</evidence>
<dbReference type="GO" id="GO:0010273">
    <property type="term" value="P:detoxification of copper ion"/>
    <property type="evidence" value="ECO:0007669"/>
    <property type="project" value="TreeGrafter"/>
</dbReference>
<feature type="compositionally biased region" description="Acidic residues" evidence="7">
    <location>
        <begin position="1095"/>
        <end position="1106"/>
    </location>
</feature>
<evidence type="ECO:0000256" key="4">
    <source>
        <dbReference type="ARBA" id="ARBA00022723"/>
    </source>
</evidence>
<feature type="compositionally biased region" description="Acidic residues" evidence="7">
    <location>
        <begin position="1130"/>
        <end position="1142"/>
    </location>
</feature>
<feature type="compositionally biased region" description="Acidic residues" evidence="7">
    <location>
        <begin position="1314"/>
        <end position="1328"/>
    </location>
</feature>
<feature type="region of interest" description="Disordered" evidence="7">
    <location>
        <begin position="2014"/>
        <end position="2036"/>
    </location>
</feature>
<evidence type="ECO:0000313" key="10">
    <source>
        <dbReference type="EMBL" id="CAE8618619.1"/>
    </source>
</evidence>
<feature type="compositionally biased region" description="Polar residues" evidence="7">
    <location>
        <begin position="861"/>
        <end position="879"/>
    </location>
</feature>
<dbReference type="InterPro" id="IPR038765">
    <property type="entry name" value="Papain-like_cys_pep_sf"/>
</dbReference>
<feature type="compositionally biased region" description="Polar residues" evidence="7">
    <location>
        <begin position="915"/>
        <end position="927"/>
    </location>
</feature>
<evidence type="ECO:0000256" key="6">
    <source>
        <dbReference type="SAM" id="Coils"/>
    </source>
</evidence>
<dbReference type="InterPro" id="IPR040409">
    <property type="entry name" value="PCS-like"/>
</dbReference>
<dbReference type="InterPro" id="IPR038156">
    <property type="entry name" value="PCS_N_sf"/>
</dbReference>
<accession>A0A813G175</accession>
<feature type="compositionally biased region" description="Low complexity" evidence="7">
    <location>
        <begin position="541"/>
        <end position="584"/>
    </location>
</feature>
<feature type="compositionally biased region" description="Basic and acidic residues" evidence="7">
    <location>
        <begin position="1535"/>
        <end position="1625"/>
    </location>
</feature>
<feature type="compositionally biased region" description="Basic and acidic residues" evidence="7">
    <location>
        <begin position="928"/>
        <end position="943"/>
    </location>
</feature>
<dbReference type="GO" id="GO:0098849">
    <property type="term" value="P:cellular detoxification of cadmium ion"/>
    <property type="evidence" value="ECO:0007669"/>
    <property type="project" value="TreeGrafter"/>
</dbReference>
<reference evidence="10" key="1">
    <citation type="submission" date="2021-02" db="EMBL/GenBank/DDBJ databases">
        <authorList>
            <person name="Dougan E. K."/>
            <person name="Rhodes N."/>
            <person name="Thang M."/>
            <person name="Chan C."/>
        </authorList>
    </citation>
    <scope>NUCLEOTIDE SEQUENCE</scope>
</reference>
<keyword evidence="5" id="KW-0106">Calcium</keyword>
<keyword evidence="11" id="KW-1185">Reference proteome</keyword>
<sequence length="2761" mass="303033">MASSLPPATFQQQQQPQLPTTTTTFHRRPLPPPAVAFSSSAGQRLFAEALAAGSMGCFFRLIEQFHTQDEPSFCGLGTLTMVLNAMNVDPGRTWKGPWRWFRETMLDCCEPLERIQLNGITFIPLACLARCNGAFVETHRADESDGDLEAFRRAVCASCCEVTGCAEEEGYKPLKVLVVSYSRKQFRQTGDGHYSPIGGYHAALDKVLVLDVARFKHPPHWVPLVEMWESMRRLDPETGLSRGFMLLSRKPGALCSSWLSLSIRDTTESGAAHPVVGSLVNLPEAFAAALTTWQGDLPRLPADGKLAAAEVLRRAFAFCDSPAMPLSVVCRQPQGRPESATGCCKKLGQPSPAASPEGRPELAAGEQAAANEALRQVLQALGQAGAAMDRALSPLPEAPVVLAVDNLRVALLLALDLSLWERALSPGSAPRAAPPPAATCSTIPAAATTTAMALTTATTPTTTITTTITTAATATTTAATAPGPGLVADSGTCCGPAAAKRARVEPVDSNTNTNTNTNSNSNNSNNNDDNNDNDNPDNDSKNNNNSNNNSNNNNSNNDSSNSNNNNNNNSNNKNNNTNDNKNDSNNAFAAAWTCLKPLLQLEALPEALRMDVAFMICSQKGGQSVADLRAQQIPFTIDLKRRQAAEAERLLAEVQGTRSAALSRLEAERRETAAVERRLRATEANGEQALARLEAQRRCSAAAEQRLCHLELSHSQATEQMSREGPQLALAGQLCEELRARRADFAQQLSAALADAKADTTSTGEQKQASVSLSARGEVERRGSERSTPPKSPKAQDVPAEVLNASGLLLQPRMPSPLPLPSASGSTPAEPEPKPTPLGFSSSLTSPRRASGGGQFEFASTRPTTSAGPSISSHRSTIQAVLGRHSVASKGGRSGVGRGQPDPLRPVGEEEEDGSPQQEPRTSVRSSRSIELEPERSAAFEDHDTSTFNAGRRFYFQLTLNSFSLYSDLGYAHFDIRFRNWFLPAVLELMDMLDFQTCPRYAYSVALGPGEHNFTGHINGLATAVLAAHGQAVFSVPAIQSCGMQPSKSKSRSRSASATSDEKKTGGKDEEGKKPESKQKDDEKDSKDSKADAENQIDVESDEEEESAKPTAKAKPKKKEPDSAKAAAAEDGDDDEESDDEDEKKKEPSTSGKKEKPKLVAASVAEAKKSEEIANALLRQGVPLVVSSCKNKTISDIVKGTFHPHGINHGKIVYKKKPEPNDDPDDLEVLIFYWDERDGPDLCGWWFGPSIGGQMVWAYHPSRQAATPPSAEWNVPHDKSIDNSFTVTADQSLALTLAKDGAKASEPQKAAGKDDEDESEDESEDDEKDKDAEKKEGDEDEESEDASSGKGEKRKQGTEAESKDKGPALPEAKGSAASTQAYFVDAYKRRREETAKGRAEEKPQEKVQSSGSEENESEESSDDKAQKTGADEQKTKSEEPAAKEEAKKEPQPELAKLDEEDEEEAEDRRMMEELKKRQEERKKKKDEALRLQSEKEEQEKATKEKERLQKEKEEKEERDKEEEAEKEKEKKRKRKDEDKEKEKEKEREREKDREREKEDKKEKRRKDEEKERRRKDEEKEEEEQRKRDKEERRRREQAEDDDRKTKKKEAETRRKEEEVEAEAARVKRAQQMKEEEEERRKQAEEEKLRRKQREQEEEEERRRRREREKEDEERKRRRLEEESVDEKERAVRREEERLKKDQVRQKQEEKLQRKAEERRRKAAGEPDAEEKEIAKRQQAVKSVTSCFQGLSEASLENFGTLKVDFEKVMASVLPETGGQREELKAEGERLYAATEQRVQKEKQRLDDLELKEATDLGLSVEELRKKKAQDREEQLQREQQEREQKIREEEEKRAARQRELEDQRLAEQLAREKEEQERRAAEAKAKREQEATLSVLKGIQKLSDANPDNFAEMSAGFEEVLRTEMPDTGEQLPMLKVEADRVYGYAKQYVQQLTEQRREAEELEQKRRAELQQREASGRKHLEEFLGLLQAAETEAVRAQGLVERLLQIAPNGNAPVPVPPPPPPPGASGASGGPAVVPIPRGSLAAAMPQDCEPGLRAARSAEQSGALAATACDSCFRFLEQHRNAMLEVETLRDEAAMKLDHAVPRMHQARAAAAEAVTVTAGCQERLRSAAAPLVWNKKFADIFRKYDQDEDGLLSRGEISNFAKLECGFALPKENLERIFQQLVLPGALGLEPARLQQLRTAVGVARYEARCRLRKMPEGTARADVECELKAMEADRSSYLKDRQAVLTAQAETFGAELAGLEAKVKASEEAARQFATIAIASQKGVSSSSSDSKTAMEDAAELDKSEAAMDVALASAKAAVPAVLGQLRSLRQGGMQIVRSQAVSNKAVSTKAVEPSAGPVGGMDIDVVAGRPETGQHSAAIPPPVEPQSQTPMVDLSGQPAAAPEAPQGEGLNPAPKASDESVAAKAPEEAALPPKEAAAVVPVPVVEVSEALLLRAKLEASSCSLALLEARLLRAERSVAGEARSVARSRALHAQEELRLQVASQLRRTVEQLGGKVQDLFQIIAKGADTASSEEAHAFLKENNIELERSKLDRAFLGYAREASATEEAVKISREDFSRVLRVYYKVVKVTGLTDNLAVEQSAQIRPLEVGEIVEAHAGPLPEPSSKEVQRVQARALRDGSLGWITVSSSAVKEEATEGETKEAGAAEEGAGATTSSSFLVLGGSVVRVLRPGALEADAPGMASRMSREGEVLEVLDWQRSSAAVTHLKVKARMDGLVAWVAMEDSAGMALAAC</sequence>
<evidence type="ECO:0000256" key="3">
    <source>
        <dbReference type="ARBA" id="ARBA00022679"/>
    </source>
</evidence>
<dbReference type="Proteomes" id="UP000654075">
    <property type="component" value="Unassembled WGS sequence"/>
</dbReference>
<feature type="coiled-coil region" evidence="6">
    <location>
        <begin position="637"/>
        <end position="685"/>
    </location>
</feature>
<keyword evidence="2" id="KW-0104">Cadmium</keyword>
<feature type="region of interest" description="Disordered" evidence="7">
    <location>
        <begin position="757"/>
        <end position="799"/>
    </location>
</feature>
<name>A0A813G175_POLGL</name>
<feature type="region of interest" description="Disordered" evidence="7">
    <location>
        <begin position="1"/>
        <end position="22"/>
    </location>
</feature>
<dbReference type="PANTHER" id="PTHR33447:SF2">
    <property type="entry name" value="GLUTATHIONE GAMMA-GLUTAMYLCYSTEINYLTRANSFERASE"/>
    <property type="match status" value="1"/>
</dbReference>
<dbReference type="SUPFAM" id="SSF47473">
    <property type="entry name" value="EF-hand"/>
    <property type="match status" value="1"/>
</dbReference>
<feature type="compositionally biased region" description="Low complexity" evidence="7">
    <location>
        <begin position="2404"/>
        <end position="2417"/>
    </location>
</feature>
<feature type="coiled-coil region" evidence="6">
    <location>
        <begin position="1946"/>
        <end position="2009"/>
    </location>
</feature>
<dbReference type="SUPFAM" id="SSF54001">
    <property type="entry name" value="Cysteine proteinases"/>
    <property type="match status" value="1"/>
</dbReference>
<feature type="compositionally biased region" description="Pro residues" evidence="7">
    <location>
        <begin position="2017"/>
        <end position="2027"/>
    </location>
</feature>
<dbReference type="PROSITE" id="PS00018">
    <property type="entry name" value="EF_HAND_1"/>
    <property type="match status" value="1"/>
</dbReference>
<feature type="domain" description="Peptidase C83" evidence="9">
    <location>
        <begin position="20"/>
        <end position="252"/>
    </location>
</feature>
<feature type="region of interest" description="Disordered" evidence="7">
    <location>
        <begin position="1042"/>
        <end position="1159"/>
    </location>
</feature>
<feature type="compositionally biased region" description="Basic and acidic residues" evidence="7">
    <location>
        <begin position="1386"/>
        <end position="1405"/>
    </location>
</feature>
<feature type="region of interest" description="Disordered" evidence="7">
    <location>
        <begin position="499"/>
        <end position="584"/>
    </location>
</feature>
<feature type="region of interest" description="Disordered" evidence="7">
    <location>
        <begin position="1299"/>
        <end position="1736"/>
    </location>
</feature>
<dbReference type="InterPro" id="IPR002048">
    <property type="entry name" value="EF_hand_dom"/>
</dbReference>
<keyword evidence="4" id="KW-0479">Metal-binding</keyword>
<feature type="compositionally biased region" description="Basic and acidic residues" evidence="7">
    <location>
        <begin position="1672"/>
        <end position="1724"/>
    </location>
</feature>
<comment type="caution">
    <text evidence="10">The sequence shown here is derived from an EMBL/GenBank/DDBJ whole genome shotgun (WGS) entry which is preliminary data.</text>
</comment>
<feature type="region of interest" description="Disordered" evidence="7">
    <location>
        <begin position="2347"/>
        <end position="2443"/>
    </location>
</feature>
<feature type="domain" description="EF-hand" evidence="8">
    <location>
        <begin position="2138"/>
        <end position="2173"/>
    </location>
</feature>
<feature type="compositionally biased region" description="Basic and acidic residues" evidence="7">
    <location>
        <begin position="1466"/>
        <end position="1528"/>
    </location>
</feature>
<dbReference type="PROSITE" id="PS50222">
    <property type="entry name" value="EF_HAND_2"/>
    <property type="match status" value="1"/>
</dbReference>
<dbReference type="FunFam" id="3.90.70.30:FF:000001">
    <property type="entry name" value="Glutathione gamma-glutamylcysteinyltransferase 1"/>
    <property type="match status" value="1"/>
</dbReference>
<evidence type="ECO:0000259" key="8">
    <source>
        <dbReference type="PROSITE" id="PS50222"/>
    </source>
</evidence>
<dbReference type="OrthoDB" id="448954at2759"/>
<feature type="compositionally biased region" description="Polar residues" evidence="7">
    <location>
        <begin position="759"/>
        <end position="773"/>
    </location>
</feature>
<feature type="compositionally biased region" description="Basic and acidic residues" evidence="7">
    <location>
        <begin position="1422"/>
        <end position="1457"/>
    </location>
</feature>
<dbReference type="Pfam" id="PF05023">
    <property type="entry name" value="Phytochelatin"/>
    <property type="match status" value="1"/>
</dbReference>
<keyword evidence="3" id="KW-0808">Transferase</keyword>
<feature type="compositionally biased region" description="Low complexity" evidence="7">
    <location>
        <begin position="508"/>
        <end position="528"/>
    </location>
</feature>
<dbReference type="GO" id="GO:0046938">
    <property type="term" value="P:phytochelatin biosynthetic process"/>
    <property type="evidence" value="ECO:0007669"/>
    <property type="project" value="InterPro"/>
</dbReference>
<dbReference type="InterPro" id="IPR007719">
    <property type="entry name" value="PCS_N"/>
</dbReference>
<dbReference type="Gene3D" id="3.90.70.30">
    <property type="entry name" value="Phytochelatin synthase, N-terminal domain"/>
    <property type="match status" value="1"/>
</dbReference>
<dbReference type="InterPro" id="IPR018247">
    <property type="entry name" value="EF_Hand_1_Ca_BS"/>
</dbReference>
<evidence type="ECO:0000256" key="2">
    <source>
        <dbReference type="ARBA" id="ARBA00022539"/>
    </source>
</evidence>
<feature type="region of interest" description="Disordered" evidence="7">
    <location>
        <begin position="1826"/>
        <end position="1890"/>
    </location>
</feature>
<evidence type="ECO:0000256" key="5">
    <source>
        <dbReference type="ARBA" id="ARBA00022837"/>
    </source>
</evidence>
<protein>
    <recommendedName>
        <fullName evidence="1">glutathione gamma-glutamylcysteinyltransferase</fullName>
        <ecNumber evidence="1">2.3.2.15</ecNumber>
    </recommendedName>
</protein>
<feature type="compositionally biased region" description="Polar residues" evidence="7">
    <location>
        <begin position="839"/>
        <end position="848"/>
    </location>
</feature>
<dbReference type="GO" id="GO:0016756">
    <property type="term" value="F:glutathione gamma-glutamylcysteinyltransferase activity"/>
    <property type="evidence" value="ECO:0007669"/>
    <property type="project" value="UniProtKB-EC"/>
</dbReference>
<organism evidence="10 11">
    <name type="scientific">Polarella glacialis</name>
    <name type="common">Dinoflagellate</name>
    <dbReference type="NCBI Taxonomy" id="89957"/>
    <lineage>
        <taxon>Eukaryota</taxon>
        <taxon>Sar</taxon>
        <taxon>Alveolata</taxon>
        <taxon>Dinophyceae</taxon>
        <taxon>Suessiales</taxon>
        <taxon>Suessiaceae</taxon>
        <taxon>Polarella</taxon>
    </lineage>
</organism>
<keyword evidence="6" id="KW-0175">Coiled coil</keyword>
<feature type="region of interest" description="Disordered" evidence="7">
    <location>
        <begin position="811"/>
        <end position="943"/>
    </location>
</feature>
<proteinExistence type="predicted"/>
<feature type="compositionally biased region" description="Basic and acidic residues" evidence="7">
    <location>
        <begin position="1060"/>
        <end position="1093"/>
    </location>
</feature>
<dbReference type="GO" id="GO:0005509">
    <property type="term" value="F:calcium ion binding"/>
    <property type="evidence" value="ECO:0007669"/>
    <property type="project" value="InterPro"/>
</dbReference>